<evidence type="ECO:0008006" key="4">
    <source>
        <dbReference type="Google" id="ProtNLM"/>
    </source>
</evidence>
<protein>
    <recommendedName>
        <fullName evidence="4">SipW-cognate class signal peptide</fullName>
    </recommendedName>
</protein>
<organism evidence="2 3">
    <name type="scientific">candidate division WWE3 bacterium RIFOXYA2_FULL_46_9</name>
    <dbReference type="NCBI Taxonomy" id="1802636"/>
    <lineage>
        <taxon>Bacteria</taxon>
        <taxon>Katanobacteria</taxon>
    </lineage>
</organism>
<evidence type="ECO:0000313" key="3">
    <source>
        <dbReference type="Proteomes" id="UP000176614"/>
    </source>
</evidence>
<comment type="caution">
    <text evidence="2">The sequence shown here is derived from an EMBL/GenBank/DDBJ whole genome shotgun (WGS) entry which is preliminary data.</text>
</comment>
<feature type="signal peptide" evidence="1">
    <location>
        <begin position="1"/>
        <end position="21"/>
    </location>
</feature>
<dbReference type="InterPro" id="IPR022121">
    <property type="entry name" value="Peptidase_M73_camelysin"/>
</dbReference>
<dbReference type="NCBIfam" id="TIGR04088">
    <property type="entry name" value="cognate_SipW"/>
    <property type="match status" value="1"/>
</dbReference>
<dbReference type="EMBL" id="MEVT01000006">
    <property type="protein sequence ID" value="OGC63422.1"/>
    <property type="molecule type" value="Genomic_DNA"/>
</dbReference>
<dbReference type="Proteomes" id="UP000176614">
    <property type="component" value="Unassembled WGS sequence"/>
</dbReference>
<keyword evidence="1" id="KW-0732">Signal</keyword>
<gene>
    <name evidence="2" type="ORF">A2264_01700</name>
</gene>
<dbReference type="AlphaFoldDB" id="A0A1F4W1Y3"/>
<dbReference type="Pfam" id="PF12389">
    <property type="entry name" value="Peptidase_M73"/>
    <property type="match status" value="1"/>
</dbReference>
<accession>A0A1F4W1Y3</accession>
<dbReference type="InterPro" id="IPR023833">
    <property type="entry name" value="Signal_pept_SipW-depend-type"/>
</dbReference>
<feature type="chain" id="PRO_5009515048" description="SipW-cognate class signal peptide" evidence="1">
    <location>
        <begin position="22"/>
        <end position="324"/>
    </location>
</feature>
<evidence type="ECO:0000256" key="1">
    <source>
        <dbReference type="SAM" id="SignalP"/>
    </source>
</evidence>
<evidence type="ECO:0000313" key="2">
    <source>
        <dbReference type="EMBL" id="OGC63422.1"/>
    </source>
</evidence>
<name>A0A1F4W1Y3_UNCKA</name>
<sequence>MRKLLTSLTIVSLLAAVTVLGTVAYFSDTEQSTDNTIQAGTIDIAVDNENPWTSESEYVLSNMMPGGHEQTIEFTVKNVGTNPLNIRKQFKITAESTGTESEPECTDQSGVWTNPSGPCVWGSATDANDISKYVTYSMTSGGVTVIDPAWELKLGDIEGLWVPVAALEPGASTTIVQSYNLDPETGNAYQGDEITFDIVLYAEQYMGTGPSATTDGLVLENKEDTHWTAILDGTWGLINWDQTTGNYTLRAWGLDNTKTYRLAYFGTSEVGVSGYVAPTAGALTISGTYPAFETNAAGAKYWLRPNDWSQPNTLWEANLVNPGL</sequence>
<reference evidence="2 3" key="1">
    <citation type="journal article" date="2016" name="Nat. Commun.">
        <title>Thousands of microbial genomes shed light on interconnected biogeochemical processes in an aquifer system.</title>
        <authorList>
            <person name="Anantharaman K."/>
            <person name="Brown C.T."/>
            <person name="Hug L.A."/>
            <person name="Sharon I."/>
            <person name="Castelle C.J."/>
            <person name="Probst A.J."/>
            <person name="Thomas B.C."/>
            <person name="Singh A."/>
            <person name="Wilkins M.J."/>
            <person name="Karaoz U."/>
            <person name="Brodie E.L."/>
            <person name="Williams K.H."/>
            <person name="Hubbard S.S."/>
            <person name="Banfield J.F."/>
        </authorList>
    </citation>
    <scope>NUCLEOTIDE SEQUENCE [LARGE SCALE GENOMIC DNA]</scope>
</reference>
<proteinExistence type="predicted"/>